<evidence type="ECO:0000313" key="3">
    <source>
        <dbReference type="Proteomes" id="UP000005808"/>
    </source>
</evidence>
<dbReference type="InterPro" id="IPR001296">
    <property type="entry name" value="Glyco_trans_1"/>
</dbReference>
<dbReference type="PATRIC" id="fig|1127483.3.peg.5506"/>
<dbReference type="PANTHER" id="PTHR12526:SF630">
    <property type="entry name" value="GLYCOSYLTRANSFERASE"/>
    <property type="match status" value="1"/>
</dbReference>
<protein>
    <submittedName>
        <fullName evidence="2">Glycosyl transferase group 1</fullName>
    </submittedName>
</protein>
<reference evidence="2 3" key="1">
    <citation type="journal article" date="2012" name="J. Bacteriol.">
        <title>De Novo Genome Project of Cupriavidus basilensis OR16.</title>
        <authorList>
            <person name="Cserhati M."/>
            <person name="Kriszt B."/>
            <person name="Szoboszlay S."/>
            <person name="Toth A."/>
            <person name="Szabo I."/>
            <person name="Tancsics A."/>
            <person name="Nagy I."/>
            <person name="Horvath B."/>
            <person name="Nagy I."/>
            <person name="Kukolya J."/>
        </authorList>
    </citation>
    <scope>NUCLEOTIDE SEQUENCE [LARGE SCALE GENOMIC DNA]</scope>
    <source>
        <strain evidence="2 3">OR16</strain>
    </source>
</reference>
<keyword evidence="2" id="KW-0808">Transferase</keyword>
<dbReference type="GO" id="GO:0016740">
    <property type="term" value="F:transferase activity"/>
    <property type="evidence" value="ECO:0007669"/>
    <property type="project" value="UniProtKB-KW"/>
</dbReference>
<sequence>MGEGEERVALERLRSRLGLNSVVSLPGVFPDITNAYKHASIFCLSSRYEGFGLVLLEAMAFGLPVVSTDCETGPRELLDSGHDALVVPVDDSDGMAQALLRLIVHQEDATRLGKAARQKAHRFSMKRIVSQWQALLGRSRDDRRCKAESFGSAKE</sequence>
<dbReference type="AlphaFoldDB" id="H1SBG8"/>
<comment type="caution">
    <text evidence="2">The sequence shown here is derived from an EMBL/GenBank/DDBJ whole genome shotgun (WGS) entry which is preliminary data.</text>
</comment>
<accession>H1SBG8</accession>
<proteinExistence type="predicted"/>
<gene>
    <name evidence="2" type="ORF">OR16_27627</name>
</gene>
<dbReference type="Proteomes" id="UP000005808">
    <property type="component" value="Unassembled WGS sequence"/>
</dbReference>
<name>H1SBG8_9BURK</name>
<organism evidence="2 3">
    <name type="scientific">Cupriavidus basilensis OR16</name>
    <dbReference type="NCBI Taxonomy" id="1127483"/>
    <lineage>
        <taxon>Bacteria</taxon>
        <taxon>Pseudomonadati</taxon>
        <taxon>Pseudomonadota</taxon>
        <taxon>Betaproteobacteria</taxon>
        <taxon>Burkholderiales</taxon>
        <taxon>Burkholderiaceae</taxon>
        <taxon>Cupriavidus</taxon>
    </lineage>
</organism>
<dbReference type="SUPFAM" id="SSF53756">
    <property type="entry name" value="UDP-Glycosyltransferase/glycogen phosphorylase"/>
    <property type="match status" value="1"/>
</dbReference>
<evidence type="ECO:0000259" key="1">
    <source>
        <dbReference type="Pfam" id="PF00534"/>
    </source>
</evidence>
<dbReference type="Pfam" id="PF00534">
    <property type="entry name" value="Glycos_transf_1"/>
    <property type="match status" value="1"/>
</dbReference>
<dbReference type="EMBL" id="AHJE01000072">
    <property type="protein sequence ID" value="EHP40136.1"/>
    <property type="molecule type" value="Genomic_DNA"/>
</dbReference>
<evidence type="ECO:0000313" key="2">
    <source>
        <dbReference type="EMBL" id="EHP40136.1"/>
    </source>
</evidence>
<dbReference type="Gene3D" id="3.40.50.2000">
    <property type="entry name" value="Glycogen Phosphorylase B"/>
    <property type="match status" value="2"/>
</dbReference>
<feature type="domain" description="Glycosyl transferase family 1" evidence="1">
    <location>
        <begin position="2"/>
        <end position="118"/>
    </location>
</feature>
<dbReference type="PANTHER" id="PTHR12526">
    <property type="entry name" value="GLYCOSYLTRANSFERASE"/>
    <property type="match status" value="1"/>
</dbReference>